<feature type="region of interest" description="Disordered" evidence="2">
    <location>
        <begin position="114"/>
        <end position="137"/>
    </location>
</feature>
<comment type="similarity">
    <text evidence="1">Belongs to the IS150/IS1296 orfA family.</text>
</comment>
<dbReference type="Pfam" id="PF13518">
    <property type="entry name" value="HTH_28"/>
    <property type="match status" value="1"/>
</dbReference>
<reference evidence="4 6" key="1">
    <citation type="journal article" date="2011" name="Stand. Genomic Sci.">
        <title>Non-contiguous finished genome sequence of Bacteroides coprosuis type strain (PC139).</title>
        <authorList>
            <person name="Land M."/>
            <person name="Held B."/>
            <person name="Gronow S."/>
            <person name="Abt B."/>
            <person name="Lucas S."/>
            <person name="Del Rio T.G."/>
            <person name="Nolan M."/>
            <person name="Tice H."/>
            <person name="Cheng J.F."/>
            <person name="Pitluck S."/>
            <person name="Liolios K."/>
            <person name="Pagani I."/>
            <person name="Ivanova N."/>
            <person name="Mavromatis K."/>
            <person name="Mikhailova N."/>
            <person name="Pati A."/>
            <person name="Tapia R."/>
            <person name="Han C."/>
            <person name="Goodwin L."/>
            <person name="Chen A."/>
            <person name="Palaniappan K."/>
            <person name="Hauser L."/>
            <person name="Brambilla E.M."/>
            <person name="Rohde M."/>
            <person name="Goker M."/>
            <person name="Detter J.C."/>
            <person name="Woyke T."/>
            <person name="Bristow J."/>
            <person name="Eisen J.A."/>
            <person name="Markowitz V."/>
            <person name="Hugenholtz P."/>
            <person name="Kyrpides N.C."/>
            <person name="Klenk H.P."/>
            <person name="Lapidus A."/>
        </authorList>
    </citation>
    <scope>NUCLEOTIDE SEQUENCE</scope>
    <source>
        <strain evidence="4 6">DSM 18011</strain>
    </source>
</reference>
<organism evidence="4 6">
    <name type="scientific">Bacteroides coprosuis DSM 18011</name>
    <dbReference type="NCBI Taxonomy" id="679937"/>
    <lineage>
        <taxon>Bacteria</taxon>
        <taxon>Pseudomonadati</taxon>
        <taxon>Bacteroidota</taxon>
        <taxon>Bacteroidia</taxon>
        <taxon>Bacteroidales</taxon>
        <taxon>Bacteroidaceae</taxon>
        <taxon>Bacteroides</taxon>
    </lineage>
</organism>
<dbReference type="eggNOG" id="COG2963">
    <property type="taxonomic scope" value="Bacteria"/>
</dbReference>
<dbReference type="Proteomes" id="UP000018439">
    <property type="component" value="Chromosome"/>
</dbReference>
<proteinExistence type="inferred from homology"/>
<dbReference type="InterPro" id="IPR055247">
    <property type="entry name" value="InsJ-like_HTH"/>
</dbReference>
<dbReference type="HOGENOM" id="CLU_027402_17_0_10"/>
<dbReference type="InterPro" id="IPR036388">
    <property type="entry name" value="WH-like_DNA-bd_sf"/>
</dbReference>
<dbReference type="OrthoDB" id="1085711at2"/>
<dbReference type="InterPro" id="IPR009057">
    <property type="entry name" value="Homeodomain-like_sf"/>
</dbReference>
<dbReference type="Gene3D" id="1.10.10.10">
    <property type="entry name" value="Winged helix-like DNA-binding domain superfamily/Winged helix DNA-binding domain"/>
    <property type="match status" value="1"/>
</dbReference>
<dbReference type="GO" id="GO:0043565">
    <property type="term" value="F:sequence-specific DNA binding"/>
    <property type="evidence" value="ECO:0007669"/>
    <property type="project" value="InterPro"/>
</dbReference>
<evidence type="ECO:0000313" key="5">
    <source>
        <dbReference type="EMBL" id="EGJ72400.1"/>
    </source>
</evidence>
<dbReference type="PANTHER" id="PTHR33795">
    <property type="entry name" value="INSERTION ELEMENT IS150 PROTEIN INSJ"/>
    <property type="match status" value="1"/>
</dbReference>
<name>F3ZR92_9BACE</name>
<dbReference type="SUPFAM" id="SSF48295">
    <property type="entry name" value="TrpR-like"/>
    <property type="match status" value="1"/>
</dbReference>
<feature type="domain" description="Insertion element IS150 protein InsJ-like helix-turn-helix" evidence="3">
    <location>
        <begin position="12"/>
        <end position="60"/>
    </location>
</feature>
<evidence type="ECO:0000313" key="4">
    <source>
        <dbReference type="EMBL" id="EGJ70685.1"/>
    </source>
</evidence>
<evidence type="ECO:0000313" key="6">
    <source>
        <dbReference type="Proteomes" id="UP000018439"/>
    </source>
</evidence>
<dbReference type="InterPro" id="IPR052057">
    <property type="entry name" value="IS150/IS1296_orfA-like"/>
</dbReference>
<keyword evidence="6" id="KW-1185">Reference proteome</keyword>
<dbReference type="STRING" id="679937.Bcop_0467"/>
<dbReference type="SUPFAM" id="SSF46689">
    <property type="entry name" value="Homeodomain-like"/>
    <property type="match status" value="1"/>
</dbReference>
<evidence type="ECO:0000256" key="1">
    <source>
        <dbReference type="ARBA" id="ARBA00038232"/>
    </source>
</evidence>
<dbReference type="PANTHER" id="PTHR33795:SF1">
    <property type="entry name" value="INSERTION ELEMENT IS150 PROTEIN INSJ"/>
    <property type="match status" value="1"/>
</dbReference>
<dbReference type="AlphaFoldDB" id="F3ZR92"/>
<accession>F3ZR92</accession>
<dbReference type="EMBL" id="CM001167">
    <property type="protein sequence ID" value="EGJ72400.1"/>
    <property type="molecule type" value="Genomic_DNA"/>
</dbReference>
<protein>
    <recommendedName>
        <fullName evidence="3">Insertion element IS150 protein InsJ-like helix-turn-helix domain-containing protein</fullName>
    </recommendedName>
</protein>
<evidence type="ECO:0000256" key="2">
    <source>
        <dbReference type="SAM" id="MobiDB-lite"/>
    </source>
</evidence>
<dbReference type="EMBL" id="CM001167">
    <property type="protein sequence ID" value="EGJ70685.1"/>
    <property type="molecule type" value="Genomic_DNA"/>
</dbReference>
<evidence type="ECO:0000259" key="3">
    <source>
        <dbReference type="Pfam" id="PF13518"/>
    </source>
</evidence>
<gene>
    <name evidence="4" type="ORF">Bcop_0467</name>
    <name evidence="5" type="ORF">Bcop_2238</name>
</gene>
<dbReference type="InterPro" id="IPR010921">
    <property type="entry name" value="Trp_repressor/repl_initiator"/>
</dbReference>
<sequence length="181" mass="21133">MKDKFRHTFEFQLNLVSQALNGRSLADLGRTYRTNTRDIRMWVRRYKLYGEAGLYSSIGNRFSIEEKEKIVTHVIANKKSLSLPQLALYHNVSYGTLLGWLHKVNKGGLQALREPNVSKRKPKDRLPMARPKKKEPTTELERLRLEVYRLRAENELLKKVKALVQAREARERMIGLKSSKN</sequence>